<accession>A0A7S3B1U6</accession>
<gene>
    <name evidence="2" type="ORF">HERI1096_LOCUS20635</name>
</gene>
<evidence type="ECO:0000313" key="2">
    <source>
        <dbReference type="EMBL" id="CAE0119934.1"/>
    </source>
</evidence>
<dbReference type="AlphaFoldDB" id="A0A7S3B1U6"/>
<dbReference type="EMBL" id="HBHX01037147">
    <property type="protein sequence ID" value="CAE0119934.1"/>
    <property type="molecule type" value="Transcribed_RNA"/>
</dbReference>
<protein>
    <submittedName>
        <fullName evidence="2">Uncharacterized protein</fullName>
    </submittedName>
</protein>
<proteinExistence type="predicted"/>
<sequence>MLALLIGTQAFLVAPPAPLSAVAATHARPTLSVRMQEEPPKRGPPKQLSTPLTPGQETFMNSAVAFALCVPLISAALSPDGLSHKLWNDVSDIPVVGGTLGSLEGKFKGPPGLDEAVAKKKESRGDSPLAGALKGWSVKEKFGGD</sequence>
<name>A0A7S3B1U6_9EUKA</name>
<feature type="region of interest" description="Disordered" evidence="1">
    <location>
        <begin position="32"/>
        <end position="54"/>
    </location>
</feature>
<evidence type="ECO:0000256" key="1">
    <source>
        <dbReference type="SAM" id="MobiDB-lite"/>
    </source>
</evidence>
<organism evidence="2">
    <name type="scientific">Haptolina ericina</name>
    <dbReference type="NCBI Taxonomy" id="156174"/>
    <lineage>
        <taxon>Eukaryota</taxon>
        <taxon>Haptista</taxon>
        <taxon>Haptophyta</taxon>
        <taxon>Prymnesiophyceae</taxon>
        <taxon>Prymnesiales</taxon>
        <taxon>Prymnesiaceae</taxon>
        <taxon>Haptolina</taxon>
    </lineage>
</organism>
<reference evidence="2" key="1">
    <citation type="submission" date="2021-01" db="EMBL/GenBank/DDBJ databases">
        <authorList>
            <person name="Corre E."/>
            <person name="Pelletier E."/>
            <person name="Niang G."/>
            <person name="Scheremetjew M."/>
            <person name="Finn R."/>
            <person name="Kale V."/>
            <person name="Holt S."/>
            <person name="Cochrane G."/>
            <person name="Meng A."/>
            <person name="Brown T."/>
            <person name="Cohen L."/>
        </authorList>
    </citation>
    <scope>NUCLEOTIDE SEQUENCE</scope>
    <source>
        <strain evidence="2">CCMP281</strain>
    </source>
</reference>